<evidence type="ECO:0000259" key="3">
    <source>
        <dbReference type="Pfam" id="PF00089"/>
    </source>
</evidence>
<proteinExistence type="predicted"/>
<keyword evidence="4" id="KW-0378">Hydrolase</keyword>
<dbReference type="SUPFAM" id="SSF50494">
    <property type="entry name" value="Trypsin-like serine proteases"/>
    <property type="match status" value="1"/>
</dbReference>
<sequence length="369" mass="39959">MKKLLVLILAISLLTPVSAEGVEYGQDATGDPNTVRINGGASGFLYSDRLVFTAAHNFDGSENWSNLGFVNAPGVNSTSEQKKYSIYKILKPPTYRARLGSDNTRIDDFGILILRESIPMQNKVEVASPADIESFIREKAPVVMVGYGFQNVAQRSETQAWRDRAPRKMTSVLVSGDDLRKYYAAYPLWHQPNQTMLDFGIPNDATNGSVCDGDSGAGFFVQKSNVRYYLAAVGGQQAGITNCNAPLGSFAPNGGMSGVNPAHKHLALIKEAEDFVANEKKLEAIQEAARVAAELKAKQDADERVRVEAELKAKLEAEAKAAAELKAKQEADAKAAALKKTTITCVKGKLTKKVTSVKPKCPTGFKVKK</sequence>
<reference evidence="4 5" key="1">
    <citation type="submission" date="2016-07" db="EMBL/GenBank/DDBJ databases">
        <title>High microdiversification within the ubiquitous acI lineage of Actinobacteria.</title>
        <authorList>
            <person name="Neuenschwander S.M."/>
            <person name="Salcher M."/>
            <person name="Ghai R."/>
            <person name="Pernthaler J."/>
        </authorList>
    </citation>
    <scope>NUCLEOTIDE SEQUENCE [LARGE SCALE GENOMIC DNA]</scope>
    <source>
        <strain evidence="4">MMS-IIA-15</strain>
    </source>
</reference>
<protein>
    <submittedName>
        <fullName evidence="4">Trypsin-like serine protease</fullName>
    </submittedName>
</protein>
<evidence type="ECO:0000313" key="5">
    <source>
        <dbReference type="Proteomes" id="UP000217186"/>
    </source>
</evidence>
<name>A0A249KTR1_9ACTN</name>
<dbReference type="Gene3D" id="2.40.10.10">
    <property type="entry name" value="Trypsin-like serine proteases"/>
    <property type="match status" value="1"/>
</dbReference>
<evidence type="ECO:0000313" key="4">
    <source>
        <dbReference type="EMBL" id="ASY20161.1"/>
    </source>
</evidence>
<dbReference type="InterPro" id="IPR001254">
    <property type="entry name" value="Trypsin_dom"/>
</dbReference>
<evidence type="ECO:0000256" key="2">
    <source>
        <dbReference type="SAM" id="SignalP"/>
    </source>
</evidence>
<evidence type="ECO:0000256" key="1">
    <source>
        <dbReference type="SAM" id="Coils"/>
    </source>
</evidence>
<organism evidence="4 5">
    <name type="scientific">Candidatus Planktophila vernalis</name>
    <dbReference type="NCBI Taxonomy" id="1884907"/>
    <lineage>
        <taxon>Bacteria</taxon>
        <taxon>Bacillati</taxon>
        <taxon>Actinomycetota</taxon>
        <taxon>Actinomycetes</taxon>
        <taxon>Candidatus Nanopelagicales</taxon>
        <taxon>Candidatus Nanopelagicaceae</taxon>
        <taxon>Candidatus Planktophila</taxon>
    </lineage>
</organism>
<dbReference type="KEGG" id="pvn:A7sIIA15_04710"/>
<dbReference type="Proteomes" id="UP000217186">
    <property type="component" value="Chromosome"/>
</dbReference>
<dbReference type="AlphaFoldDB" id="A0A249KTR1"/>
<dbReference type="GO" id="GO:0006508">
    <property type="term" value="P:proteolysis"/>
    <property type="evidence" value="ECO:0007669"/>
    <property type="project" value="UniProtKB-KW"/>
</dbReference>
<keyword evidence="5" id="KW-1185">Reference proteome</keyword>
<feature type="chain" id="PRO_5012603068" evidence="2">
    <location>
        <begin position="20"/>
        <end position="369"/>
    </location>
</feature>
<dbReference type="InterPro" id="IPR043504">
    <property type="entry name" value="Peptidase_S1_PA_chymotrypsin"/>
</dbReference>
<keyword evidence="4" id="KW-0645">Protease</keyword>
<dbReference type="GO" id="GO:0004252">
    <property type="term" value="F:serine-type endopeptidase activity"/>
    <property type="evidence" value="ECO:0007669"/>
    <property type="project" value="InterPro"/>
</dbReference>
<gene>
    <name evidence="4" type="ORF">A7sIIA15_04710</name>
</gene>
<feature type="coiled-coil region" evidence="1">
    <location>
        <begin position="278"/>
        <end position="332"/>
    </location>
</feature>
<feature type="signal peptide" evidence="2">
    <location>
        <begin position="1"/>
        <end position="19"/>
    </location>
</feature>
<dbReference type="InterPro" id="IPR009003">
    <property type="entry name" value="Peptidase_S1_PA"/>
</dbReference>
<keyword evidence="2" id="KW-0732">Signal</keyword>
<feature type="domain" description="Peptidase S1" evidence="3">
    <location>
        <begin position="38"/>
        <end position="246"/>
    </location>
</feature>
<dbReference type="EMBL" id="CP016776">
    <property type="protein sequence ID" value="ASY20161.1"/>
    <property type="molecule type" value="Genomic_DNA"/>
</dbReference>
<accession>A0A249KTR1</accession>
<dbReference type="OrthoDB" id="1496095at2"/>
<keyword evidence="1" id="KW-0175">Coiled coil</keyword>
<dbReference type="RefSeq" id="WP_095686024.1">
    <property type="nucleotide sequence ID" value="NZ_CP016776.1"/>
</dbReference>
<dbReference type="Pfam" id="PF00089">
    <property type="entry name" value="Trypsin"/>
    <property type="match status" value="1"/>
</dbReference>